<organism evidence="8 9">
    <name type="scientific">Paecilomyces lecythidis</name>
    <dbReference type="NCBI Taxonomy" id="3004212"/>
    <lineage>
        <taxon>Eukaryota</taxon>
        <taxon>Fungi</taxon>
        <taxon>Dikarya</taxon>
        <taxon>Ascomycota</taxon>
        <taxon>Pezizomycotina</taxon>
        <taxon>Eurotiomycetes</taxon>
        <taxon>Eurotiomycetidae</taxon>
        <taxon>Eurotiales</taxon>
        <taxon>Thermoascaceae</taxon>
        <taxon>Paecilomyces</taxon>
    </lineage>
</organism>
<name>A0ABR3XK23_9EURO</name>
<dbReference type="InterPro" id="IPR051035">
    <property type="entry name" value="Mito_inheritance_9"/>
</dbReference>
<keyword evidence="4" id="KW-0809">Transit peptide</keyword>
<evidence type="ECO:0000256" key="3">
    <source>
        <dbReference type="ARBA" id="ARBA00016197"/>
    </source>
</evidence>
<comment type="similarity">
    <text evidence="2">Belongs to the AIM9 family.</text>
</comment>
<dbReference type="InterPro" id="IPR011009">
    <property type="entry name" value="Kinase-like_dom_sf"/>
</dbReference>
<dbReference type="Proteomes" id="UP001583193">
    <property type="component" value="Unassembled WGS sequence"/>
</dbReference>
<accession>A0ABR3XK23</accession>
<comment type="subcellular location">
    <subcellularLocation>
        <location evidence="1">Mitochondrion</location>
    </subcellularLocation>
</comment>
<keyword evidence="5" id="KW-0496">Mitochondrion</keyword>
<dbReference type="InterPro" id="IPR002575">
    <property type="entry name" value="Aminoglycoside_PTrfase"/>
</dbReference>
<gene>
    <name evidence="8" type="ORF">Plec18167_005347</name>
</gene>
<dbReference type="PANTHER" id="PTHR36091:SF1">
    <property type="entry name" value="ALTERED INHERITANCE OF MITOCHONDRIA PROTEIN 9, MITOCHONDRIAL"/>
    <property type="match status" value="1"/>
</dbReference>
<dbReference type="SUPFAM" id="SSF56112">
    <property type="entry name" value="Protein kinase-like (PK-like)"/>
    <property type="match status" value="1"/>
</dbReference>
<sequence>MEGGFNKALLMTAENGKEVITKIPLPQIVPPKYVTASEVATLDFVDRYTPIPVCKVLAWSSDASNPVGSEYIIMEKAQGKQLIESWGDMDLSRRFKLIQNLAQLESSLASLELPGYGSLYFRDMFDHGSRGPIDMDDTYCIGPYYHETWFPHFGNQNDAGPWDNLTDFSLSMANRGIWHVSNSKTLRACGPHYGSKDDHIQTLKSTQKIMPTLAEHPTLQRFSTPTLWHSDLHLGNIFVSDNDPTAIVSIIDWQYISIMPSFMQVQWPEFLSPPENYQVGVVKPELPANFYHMDEDEKEYAISQRDKAILSKRYGGR</sequence>
<evidence type="ECO:0000259" key="7">
    <source>
        <dbReference type="Pfam" id="PF01636"/>
    </source>
</evidence>
<dbReference type="PANTHER" id="PTHR36091">
    <property type="entry name" value="ALTERED INHERITANCE OF MITOCHONDRIA PROTEIN 9, MITOCHONDRIAL"/>
    <property type="match status" value="1"/>
</dbReference>
<evidence type="ECO:0000256" key="6">
    <source>
        <dbReference type="ARBA" id="ARBA00031849"/>
    </source>
</evidence>
<protein>
    <recommendedName>
        <fullName evidence="3">Altered inheritance of mitochondria protein 9, mitochondrial</fullName>
    </recommendedName>
    <alternativeName>
        <fullName evidence="6">Found in mitochondrial proteome protein 29</fullName>
    </alternativeName>
</protein>
<evidence type="ECO:0000313" key="9">
    <source>
        <dbReference type="Proteomes" id="UP001583193"/>
    </source>
</evidence>
<evidence type="ECO:0000313" key="8">
    <source>
        <dbReference type="EMBL" id="KAL1876086.1"/>
    </source>
</evidence>
<dbReference type="EMBL" id="JAVDPF010000016">
    <property type="protein sequence ID" value="KAL1876086.1"/>
    <property type="molecule type" value="Genomic_DNA"/>
</dbReference>
<evidence type="ECO:0000256" key="5">
    <source>
        <dbReference type="ARBA" id="ARBA00023128"/>
    </source>
</evidence>
<dbReference type="Gene3D" id="3.90.1200.10">
    <property type="match status" value="1"/>
</dbReference>
<evidence type="ECO:0000256" key="4">
    <source>
        <dbReference type="ARBA" id="ARBA00022946"/>
    </source>
</evidence>
<evidence type="ECO:0000256" key="2">
    <source>
        <dbReference type="ARBA" id="ARBA00005543"/>
    </source>
</evidence>
<proteinExistence type="inferred from homology"/>
<evidence type="ECO:0000256" key="1">
    <source>
        <dbReference type="ARBA" id="ARBA00004173"/>
    </source>
</evidence>
<dbReference type="Pfam" id="PF01636">
    <property type="entry name" value="APH"/>
    <property type="match status" value="1"/>
</dbReference>
<feature type="domain" description="Aminoglycoside phosphotransferase" evidence="7">
    <location>
        <begin position="223"/>
        <end position="260"/>
    </location>
</feature>
<reference evidence="8 9" key="1">
    <citation type="journal article" date="2024" name="IMA Fungus">
        <title>IMA Genome - F19 : A genome assembly and annotation guide to empower mycologists, including annotated draft genome sequences of Ceratocystis pirilliformis, Diaporthe australafricana, Fusarium ophioides, Paecilomyces lecythidis, and Sporothrix stenoceras.</title>
        <authorList>
            <person name="Aylward J."/>
            <person name="Wilson A.M."/>
            <person name="Visagie C.M."/>
            <person name="Spraker J."/>
            <person name="Barnes I."/>
            <person name="Buitendag C."/>
            <person name="Ceriani C."/>
            <person name="Del Mar Angel L."/>
            <person name="du Plessis D."/>
            <person name="Fuchs T."/>
            <person name="Gasser K."/>
            <person name="Kramer D."/>
            <person name="Li W."/>
            <person name="Munsamy K."/>
            <person name="Piso A."/>
            <person name="Price J.L."/>
            <person name="Sonnekus B."/>
            <person name="Thomas C."/>
            <person name="van der Nest A."/>
            <person name="van Dijk A."/>
            <person name="van Heerden A."/>
            <person name="van Vuuren N."/>
            <person name="Yilmaz N."/>
            <person name="Duong T.A."/>
            <person name="van der Merwe N.A."/>
            <person name="Wingfield M.J."/>
            <person name="Wingfield B.D."/>
        </authorList>
    </citation>
    <scope>NUCLEOTIDE SEQUENCE [LARGE SCALE GENOMIC DNA]</scope>
    <source>
        <strain evidence="8 9">CMW 18167</strain>
    </source>
</reference>
<keyword evidence="9" id="KW-1185">Reference proteome</keyword>
<comment type="caution">
    <text evidence="8">The sequence shown here is derived from an EMBL/GenBank/DDBJ whole genome shotgun (WGS) entry which is preliminary data.</text>
</comment>